<dbReference type="SUPFAM" id="SSF53822">
    <property type="entry name" value="Periplasmic binding protein-like I"/>
    <property type="match status" value="1"/>
</dbReference>
<keyword evidence="3" id="KW-1185">Reference proteome</keyword>
<feature type="domain" description="Periplasmic binding protein/LacI sugar binding" evidence="1">
    <location>
        <begin position="7"/>
        <end position="81"/>
    </location>
</feature>
<dbReference type="Pfam" id="PF00532">
    <property type="entry name" value="Peripla_BP_1"/>
    <property type="match status" value="1"/>
</dbReference>
<dbReference type="EMBL" id="JALPTH010000012">
    <property type="protein sequence ID" value="MCK8678524.1"/>
    <property type="molecule type" value="Genomic_DNA"/>
</dbReference>
<dbReference type="Gene3D" id="3.40.50.2300">
    <property type="match status" value="2"/>
</dbReference>
<dbReference type="InterPro" id="IPR028082">
    <property type="entry name" value="Peripla_BP_I"/>
</dbReference>
<evidence type="ECO:0000313" key="2">
    <source>
        <dbReference type="EMBL" id="MCK8678524.1"/>
    </source>
</evidence>
<gene>
    <name evidence="2" type="ORF">M1O15_14195</name>
</gene>
<organism evidence="2 3">
    <name type="scientific">Streptomyces lichenis</name>
    <dbReference type="NCBI Taxonomy" id="2306967"/>
    <lineage>
        <taxon>Bacteria</taxon>
        <taxon>Bacillati</taxon>
        <taxon>Actinomycetota</taxon>
        <taxon>Actinomycetes</taxon>
        <taxon>Kitasatosporales</taxon>
        <taxon>Streptomycetaceae</taxon>
        <taxon>Streptomyces</taxon>
    </lineage>
</organism>
<evidence type="ECO:0000259" key="1">
    <source>
        <dbReference type="Pfam" id="PF00532"/>
    </source>
</evidence>
<name>A0ABT0IB35_9ACTN</name>
<protein>
    <recommendedName>
        <fullName evidence="1">Periplasmic binding protein/LacI sugar binding domain-containing protein</fullName>
    </recommendedName>
</protein>
<accession>A0ABT0IB35</accession>
<dbReference type="InterPro" id="IPR001761">
    <property type="entry name" value="Peripla_BP/Lac1_sug-bd_dom"/>
</dbReference>
<proteinExistence type="predicted"/>
<dbReference type="Proteomes" id="UP001522868">
    <property type="component" value="Unassembled WGS sequence"/>
</dbReference>
<evidence type="ECO:0000313" key="3">
    <source>
        <dbReference type="Proteomes" id="UP001522868"/>
    </source>
</evidence>
<dbReference type="RefSeq" id="WP_248634167.1">
    <property type="nucleotide sequence ID" value="NZ_JALPTH010000012.1"/>
</dbReference>
<sequence>MWPLRELDGLVVTPAGSDHAHLDKAVASGIPVVLLDRALGGAGLDSVVVDSRDAAQAAVAGLTDRGHTGITVITCTASSSAPASSSPVCGSAPAP</sequence>
<reference evidence="2 3" key="1">
    <citation type="submission" date="2022-04" db="EMBL/GenBank/DDBJ databases">
        <title>Streptomyces sp. nov. LCR6-01 isolated from Lichen of Dirinaria sp.</title>
        <authorList>
            <person name="Kanchanasin P."/>
            <person name="Tanasupawat S."/>
            <person name="Phongsopitanun W."/>
        </authorList>
    </citation>
    <scope>NUCLEOTIDE SEQUENCE [LARGE SCALE GENOMIC DNA]</scope>
    <source>
        <strain evidence="2 3">LCR6-01</strain>
    </source>
</reference>
<comment type="caution">
    <text evidence="2">The sequence shown here is derived from an EMBL/GenBank/DDBJ whole genome shotgun (WGS) entry which is preliminary data.</text>
</comment>